<dbReference type="EC" id="2.7.11.1" evidence="1"/>
<evidence type="ECO:0000256" key="1">
    <source>
        <dbReference type="ARBA" id="ARBA00012513"/>
    </source>
</evidence>
<dbReference type="InterPro" id="IPR000719">
    <property type="entry name" value="Prot_kinase_dom"/>
</dbReference>
<accession>A0A8C9S195</accession>
<dbReference type="SUPFAM" id="SSF56112">
    <property type="entry name" value="Protein kinase-like (PK-like)"/>
    <property type="match status" value="1"/>
</dbReference>
<name>A0A8C9S195_SCLFO</name>
<evidence type="ECO:0000256" key="3">
    <source>
        <dbReference type="ARBA" id="ARBA00022679"/>
    </source>
</evidence>
<dbReference type="Pfam" id="PF00069">
    <property type="entry name" value="Pkinase"/>
    <property type="match status" value="1"/>
</dbReference>
<dbReference type="InterPro" id="IPR011009">
    <property type="entry name" value="Kinase-like_dom_sf"/>
</dbReference>
<keyword evidence="9" id="KW-0732">Signal</keyword>
<dbReference type="InterPro" id="IPR008271">
    <property type="entry name" value="Ser/Thr_kinase_AS"/>
</dbReference>
<evidence type="ECO:0000259" key="10">
    <source>
        <dbReference type="PROSITE" id="PS50011"/>
    </source>
</evidence>
<reference evidence="11" key="2">
    <citation type="submission" date="2025-08" db="UniProtKB">
        <authorList>
            <consortium name="Ensembl"/>
        </authorList>
    </citation>
    <scope>IDENTIFICATION</scope>
</reference>
<reference evidence="11" key="3">
    <citation type="submission" date="2025-09" db="UniProtKB">
        <authorList>
            <consortium name="Ensembl"/>
        </authorList>
    </citation>
    <scope>IDENTIFICATION</scope>
</reference>
<keyword evidence="12" id="KW-1185">Reference proteome</keyword>
<dbReference type="Gene3D" id="1.10.510.10">
    <property type="entry name" value="Transferase(Phosphotransferase) domain 1"/>
    <property type="match status" value="1"/>
</dbReference>
<dbReference type="Proteomes" id="UP000694397">
    <property type="component" value="Chromosome 9"/>
</dbReference>
<dbReference type="GO" id="GO:0050321">
    <property type="term" value="F:tau-protein kinase activity"/>
    <property type="evidence" value="ECO:0007669"/>
    <property type="project" value="TreeGrafter"/>
</dbReference>
<reference evidence="11 12" key="1">
    <citation type="submission" date="2019-04" db="EMBL/GenBank/DDBJ databases">
        <authorList>
            <consortium name="Wellcome Sanger Institute Data Sharing"/>
        </authorList>
    </citation>
    <scope>NUCLEOTIDE SEQUENCE [LARGE SCALE GENOMIC DNA]</scope>
</reference>
<feature type="chain" id="PRO_5034228717" description="non-specific serine/threonine protein kinase" evidence="9">
    <location>
        <begin position="27"/>
        <end position="348"/>
    </location>
</feature>
<evidence type="ECO:0000256" key="4">
    <source>
        <dbReference type="ARBA" id="ARBA00022741"/>
    </source>
</evidence>
<comment type="catalytic activity">
    <reaction evidence="8">
        <text>L-seryl-[protein] + ATP = O-phospho-L-seryl-[protein] + ADP + H(+)</text>
        <dbReference type="Rhea" id="RHEA:17989"/>
        <dbReference type="Rhea" id="RHEA-COMP:9863"/>
        <dbReference type="Rhea" id="RHEA-COMP:11604"/>
        <dbReference type="ChEBI" id="CHEBI:15378"/>
        <dbReference type="ChEBI" id="CHEBI:29999"/>
        <dbReference type="ChEBI" id="CHEBI:30616"/>
        <dbReference type="ChEBI" id="CHEBI:83421"/>
        <dbReference type="ChEBI" id="CHEBI:456216"/>
        <dbReference type="EC" id="2.7.11.1"/>
    </reaction>
</comment>
<evidence type="ECO:0000256" key="6">
    <source>
        <dbReference type="ARBA" id="ARBA00022840"/>
    </source>
</evidence>
<evidence type="ECO:0000313" key="11">
    <source>
        <dbReference type="Ensembl" id="ENSSFOP00015030339.2"/>
    </source>
</evidence>
<keyword evidence="6" id="KW-0067">ATP-binding</keyword>
<dbReference type="PANTHER" id="PTHR24346:SF105">
    <property type="entry name" value="SERINE_THREONINE-PROTEIN KINASE NIM1-LIKE ISOFORM X1"/>
    <property type="match status" value="1"/>
</dbReference>
<evidence type="ECO:0000256" key="8">
    <source>
        <dbReference type="ARBA" id="ARBA00048679"/>
    </source>
</evidence>
<keyword evidence="2" id="KW-0723">Serine/threonine-protein kinase</keyword>
<keyword evidence="4" id="KW-0547">Nucleotide-binding</keyword>
<evidence type="ECO:0000256" key="7">
    <source>
        <dbReference type="ARBA" id="ARBA00047899"/>
    </source>
</evidence>
<dbReference type="PROSITE" id="PS00108">
    <property type="entry name" value="PROTEIN_KINASE_ST"/>
    <property type="match status" value="1"/>
</dbReference>
<dbReference type="GO" id="GO:0005737">
    <property type="term" value="C:cytoplasm"/>
    <property type="evidence" value="ECO:0007669"/>
    <property type="project" value="TreeGrafter"/>
</dbReference>
<dbReference type="Ensembl" id="ENSSFOT00015030686.2">
    <property type="protein sequence ID" value="ENSSFOP00015030339.2"/>
    <property type="gene ID" value="ENSSFOG00015019191.2"/>
</dbReference>
<dbReference type="GO" id="GO:0000226">
    <property type="term" value="P:microtubule cytoskeleton organization"/>
    <property type="evidence" value="ECO:0007669"/>
    <property type="project" value="TreeGrafter"/>
</dbReference>
<evidence type="ECO:0000256" key="9">
    <source>
        <dbReference type="SAM" id="SignalP"/>
    </source>
</evidence>
<evidence type="ECO:0000313" key="12">
    <source>
        <dbReference type="Proteomes" id="UP000694397"/>
    </source>
</evidence>
<dbReference type="PROSITE" id="PS50011">
    <property type="entry name" value="PROTEIN_KINASE_DOM"/>
    <property type="match status" value="1"/>
</dbReference>
<evidence type="ECO:0000256" key="2">
    <source>
        <dbReference type="ARBA" id="ARBA00022527"/>
    </source>
</evidence>
<comment type="catalytic activity">
    <reaction evidence="7">
        <text>L-threonyl-[protein] + ATP = O-phospho-L-threonyl-[protein] + ADP + H(+)</text>
        <dbReference type="Rhea" id="RHEA:46608"/>
        <dbReference type="Rhea" id="RHEA-COMP:11060"/>
        <dbReference type="Rhea" id="RHEA-COMP:11605"/>
        <dbReference type="ChEBI" id="CHEBI:15378"/>
        <dbReference type="ChEBI" id="CHEBI:30013"/>
        <dbReference type="ChEBI" id="CHEBI:30616"/>
        <dbReference type="ChEBI" id="CHEBI:61977"/>
        <dbReference type="ChEBI" id="CHEBI:456216"/>
        <dbReference type="EC" id="2.7.11.1"/>
    </reaction>
</comment>
<keyword evidence="5" id="KW-0418">Kinase</keyword>
<proteinExistence type="predicted"/>
<organism evidence="11 12">
    <name type="scientific">Scleropages formosus</name>
    <name type="common">Asian bonytongue</name>
    <name type="synonym">Osteoglossum formosum</name>
    <dbReference type="NCBI Taxonomy" id="113540"/>
    <lineage>
        <taxon>Eukaryota</taxon>
        <taxon>Metazoa</taxon>
        <taxon>Chordata</taxon>
        <taxon>Craniata</taxon>
        <taxon>Vertebrata</taxon>
        <taxon>Euteleostomi</taxon>
        <taxon>Actinopterygii</taxon>
        <taxon>Neopterygii</taxon>
        <taxon>Teleostei</taxon>
        <taxon>Osteoglossocephala</taxon>
        <taxon>Osteoglossomorpha</taxon>
        <taxon>Osteoglossiformes</taxon>
        <taxon>Osteoglossidae</taxon>
        <taxon>Scleropages</taxon>
    </lineage>
</organism>
<dbReference type="GO" id="GO:0035556">
    <property type="term" value="P:intracellular signal transduction"/>
    <property type="evidence" value="ECO:0007669"/>
    <property type="project" value="TreeGrafter"/>
</dbReference>
<dbReference type="GeneTree" id="ENSGT00940000165287"/>
<dbReference type="AlphaFoldDB" id="A0A8C9S195"/>
<dbReference type="SMART" id="SM00220">
    <property type="entry name" value="S_TKc"/>
    <property type="match status" value="1"/>
</dbReference>
<gene>
    <name evidence="11" type="primary">LOC108930523</name>
</gene>
<dbReference type="GO" id="GO:0005524">
    <property type="term" value="F:ATP binding"/>
    <property type="evidence" value="ECO:0007669"/>
    <property type="project" value="UniProtKB-KW"/>
</dbReference>
<protein>
    <recommendedName>
        <fullName evidence="1">non-specific serine/threonine protein kinase</fullName>
        <ecNumber evidence="1">2.7.11.1</ecNumber>
    </recommendedName>
</protein>
<keyword evidence="3" id="KW-0808">Transferase</keyword>
<feature type="domain" description="Protein kinase" evidence="10">
    <location>
        <begin position="1"/>
        <end position="284"/>
    </location>
</feature>
<evidence type="ECO:0000256" key="5">
    <source>
        <dbReference type="ARBA" id="ARBA00022777"/>
    </source>
</evidence>
<sequence>MLHTLSLWRLVGTVGWTGSCPLVGLGFESRLGCLVADWCPILSVSPPPPALRPVLPERVAVKILDKTRLDKKSKSLFASEIGCMEKLSHPNIVRLYEVLETTKRLYLVMEYGSGGDLHSRITTRGRLSNMECKLTFGQILAAVKYMHESNIVHRDLKAENIFYTTSYCIKVGDFGFSTVSAVDEVLNSFCGSPPYAAPELFKEKGYVGCYADIWALGVLLYFMATGLMPFHADNLGRLKRCILQGSYSIPSHVPEACQFVIRGVLKAVPVDRSSIVQMMASPWLKGITYPQPYPICQMTSAHLVEPSRVLGPEEQEVNRRAVHVRNCLRDQKSCQFEFNYYISFTEFQ</sequence>
<dbReference type="FunFam" id="1.10.510.10:FF:000571">
    <property type="entry name" value="Maternal embryonic leucine zipper kinase"/>
    <property type="match status" value="1"/>
</dbReference>
<dbReference type="PANTHER" id="PTHR24346">
    <property type="entry name" value="MAP/MICROTUBULE AFFINITY-REGULATING KINASE"/>
    <property type="match status" value="1"/>
</dbReference>
<feature type="signal peptide" evidence="9">
    <location>
        <begin position="1"/>
        <end position="26"/>
    </location>
</feature>